<dbReference type="AlphaFoldDB" id="W7HX11"/>
<feature type="region of interest" description="Disordered" evidence="4">
    <location>
        <begin position="190"/>
        <end position="249"/>
    </location>
</feature>
<dbReference type="OrthoDB" id="3636394at2759"/>
<dbReference type="Proteomes" id="UP000024837">
    <property type="component" value="Unassembled WGS sequence"/>
</dbReference>
<evidence type="ECO:0000256" key="4">
    <source>
        <dbReference type="SAM" id="MobiDB-lite"/>
    </source>
</evidence>
<feature type="compositionally biased region" description="Basic and acidic residues" evidence="4">
    <location>
        <begin position="206"/>
        <end position="219"/>
    </location>
</feature>
<dbReference type="GO" id="GO:0005778">
    <property type="term" value="C:peroxisomal membrane"/>
    <property type="evidence" value="ECO:0007669"/>
    <property type="project" value="UniProtKB-SubCell"/>
</dbReference>
<sequence length="451" mass="48878">MHGLAGDIIRFSNNTAGMEKILKGLVGLLLLPSTPTFQLFSPVGPRVAGKLDRASKEIGIARKVVKILYVLDAALKALEARRGAKGGPLKWIIFGKWFCSFLYAASETVTILHHMGVLNDNKSHWAKAANQKGSKIYFISIVFSIMASAYQLIEITIAERQISKARRKAKAQKYRSALAYSSSAHRDRVYNSDDFSSSTSSSDEEDTRRREDREREAAKIRASRQSGYPGAASEVGSGSSGASPSRNPTVLSAEARLSHAAEWERKKLFVDATRTSGTKNAEVPRTGPIVTQLMADVCDLAIPAGKLGWYGNKEAVSAAHVVSSFLAGGVIWGRVNAKPATETGPGEGRKGSIQMVKKNENRTNGNGTAGRAERGRPNGRTAVPEWTENPRIIAGAAEERLRTGNGNWTRDPAAVQGAAYATAEWARNQDSSAQYNVQVSTNEAKERNLQF</sequence>
<feature type="region of interest" description="Disordered" evidence="4">
    <location>
        <begin position="339"/>
        <end position="383"/>
    </location>
</feature>
<protein>
    <submittedName>
        <fullName evidence="6">Uncharacterized protein</fullName>
    </submittedName>
</protein>
<feature type="compositionally biased region" description="Low complexity" evidence="4">
    <location>
        <begin position="192"/>
        <end position="201"/>
    </location>
</feature>
<evidence type="ECO:0000256" key="3">
    <source>
        <dbReference type="ARBA" id="ARBA00046271"/>
    </source>
</evidence>
<evidence type="ECO:0000313" key="7">
    <source>
        <dbReference type="Proteomes" id="UP000024837"/>
    </source>
</evidence>
<feature type="transmembrane region" description="Helical" evidence="5">
    <location>
        <begin position="136"/>
        <end position="158"/>
    </location>
</feature>
<evidence type="ECO:0000313" key="6">
    <source>
        <dbReference type="EMBL" id="EWC44637.1"/>
    </source>
</evidence>
<reference evidence="6 7" key="1">
    <citation type="submission" date="2013-05" db="EMBL/GenBank/DDBJ databases">
        <title>Drechslerella stenobrocha genome reveals carnivorous origination and mechanical trapping mechanism of predatory fungi.</title>
        <authorList>
            <person name="Liu X."/>
            <person name="Zhang W."/>
            <person name="Liu K."/>
        </authorList>
    </citation>
    <scope>NUCLEOTIDE SEQUENCE [LARGE SCALE GENOMIC DNA]</scope>
    <source>
        <strain evidence="6 7">248</strain>
    </source>
</reference>
<comment type="subcellular location">
    <subcellularLocation>
        <location evidence="3">Peroxisome membrane</location>
    </subcellularLocation>
</comment>
<evidence type="ECO:0000256" key="2">
    <source>
        <dbReference type="ARBA" id="ARBA00023140"/>
    </source>
</evidence>
<accession>W7HX11</accession>
<organism evidence="6 7">
    <name type="scientific">Drechslerella stenobrocha 248</name>
    <dbReference type="NCBI Taxonomy" id="1043628"/>
    <lineage>
        <taxon>Eukaryota</taxon>
        <taxon>Fungi</taxon>
        <taxon>Dikarya</taxon>
        <taxon>Ascomycota</taxon>
        <taxon>Pezizomycotina</taxon>
        <taxon>Orbiliomycetes</taxon>
        <taxon>Orbiliales</taxon>
        <taxon>Orbiliaceae</taxon>
        <taxon>Drechslerella</taxon>
    </lineage>
</organism>
<dbReference type="InterPro" id="IPR008733">
    <property type="entry name" value="PEX11"/>
</dbReference>
<name>W7HX11_9PEZI</name>
<dbReference type="GO" id="GO:0016559">
    <property type="term" value="P:peroxisome fission"/>
    <property type="evidence" value="ECO:0007669"/>
    <property type="project" value="InterPro"/>
</dbReference>
<keyword evidence="7" id="KW-1185">Reference proteome</keyword>
<feature type="compositionally biased region" description="Low complexity" evidence="4">
    <location>
        <begin position="230"/>
        <end position="245"/>
    </location>
</feature>
<keyword evidence="2" id="KW-0576">Peroxisome</keyword>
<gene>
    <name evidence="6" type="ORF">DRE_06626</name>
</gene>
<proteinExistence type="predicted"/>
<keyword evidence="5" id="KW-1133">Transmembrane helix</keyword>
<keyword evidence="1 5" id="KW-0472">Membrane</keyword>
<keyword evidence="5" id="KW-0812">Transmembrane</keyword>
<evidence type="ECO:0000256" key="1">
    <source>
        <dbReference type="ARBA" id="ARBA00023136"/>
    </source>
</evidence>
<evidence type="ECO:0000256" key="5">
    <source>
        <dbReference type="SAM" id="Phobius"/>
    </source>
</evidence>
<dbReference type="EMBL" id="KI966437">
    <property type="protein sequence ID" value="EWC44637.1"/>
    <property type="molecule type" value="Genomic_DNA"/>
</dbReference>
<dbReference type="HOGENOM" id="CLU_606942_0_0_1"/>
<dbReference type="Pfam" id="PF05648">
    <property type="entry name" value="PEX11"/>
    <property type="match status" value="1"/>
</dbReference>